<dbReference type="EMBL" id="LCCD01000014">
    <property type="protein sequence ID" value="KKS24965.1"/>
    <property type="molecule type" value="Genomic_DNA"/>
</dbReference>
<evidence type="ECO:0000313" key="1">
    <source>
        <dbReference type="EMBL" id="KKS24965.1"/>
    </source>
</evidence>
<dbReference type="AlphaFoldDB" id="A0A0G0XJ76"/>
<reference evidence="1 2" key="1">
    <citation type="journal article" date="2015" name="Nature">
        <title>rRNA introns, odd ribosomes, and small enigmatic genomes across a large radiation of phyla.</title>
        <authorList>
            <person name="Brown C.T."/>
            <person name="Hug L.A."/>
            <person name="Thomas B.C."/>
            <person name="Sharon I."/>
            <person name="Castelle C.J."/>
            <person name="Singh A."/>
            <person name="Wilkins M.J."/>
            <person name="Williams K.H."/>
            <person name="Banfield J.F."/>
        </authorList>
    </citation>
    <scope>NUCLEOTIDE SEQUENCE [LARGE SCALE GENOMIC DNA]</scope>
</reference>
<organism evidence="1 2">
    <name type="scientific">Candidatus Jorgensenbacteria bacterium GW2011_GWF2_41_8</name>
    <dbReference type="NCBI Taxonomy" id="1618667"/>
    <lineage>
        <taxon>Bacteria</taxon>
        <taxon>Candidatus Joergenseniibacteriota</taxon>
    </lineage>
</organism>
<proteinExistence type="predicted"/>
<evidence type="ECO:0000313" key="2">
    <source>
        <dbReference type="Proteomes" id="UP000033856"/>
    </source>
</evidence>
<protein>
    <submittedName>
        <fullName evidence="1">Uncharacterized protein</fullName>
    </submittedName>
</protein>
<dbReference type="Proteomes" id="UP000033856">
    <property type="component" value="Unassembled WGS sequence"/>
</dbReference>
<name>A0A0G0XJ76_9BACT</name>
<accession>A0A0G0XJ76</accession>
<comment type="caution">
    <text evidence="1">The sequence shown here is derived from an EMBL/GenBank/DDBJ whole genome shotgun (WGS) entry which is preliminary data.</text>
</comment>
<sequence>MSTHLSVDEDSGHILKTALINGSSHQTCHDCGYEVHIETGVASCGQDRITMITNAYAISPSGQRIDLGRTHAELDRNLAELKHSKF</sequence>
<gene>
    <name evidence="1" type="ORF">UU83_C0014G0013</name>
</gene>